<dbReference type="Proteomes" id="UP000320012">
    <property type="component" value="Unassembled WGS sequence"/>
</dbReference>
<dbReference type="GO" id="GO:0016829">
    <property type="term" value="F:lyase activity"/>
    <property type="evidence" value="ECO:0007669"/>
    <property type="project" value="UniProtKB-KW"/>
</dbReference>
<dbReference type="EMBL" id="VNHC01000002">
    <property type="protein sequence ID" value="TVV27878.1"/>
    <property type="molecule type" value="Genomic_DNA"/>
</dbReference>
<name>A0A0D1LX07_9LACO</name>
<dbReference type="Gene3D" id="3.10.180.10">
    <property type="entry name" value="2,3-Dihydroxybiphenyl 1,2-Dioxygenase, domain 1"/>
    <property type="match status" value="1"/>
</dbReference>
<reference evidence="1 5" key="2">
    <citation type="submission" date="2017-04" db="EMBL/GenBank/DDBJ databases">
        <title>Weissella cibaria strain m2 complete genome.</title>
        <authorList>
            <person name="Pan Q."/>
            <person name="Tan M."/>
            <person name="Yao F."/>
            <person name="Su S."/>
        </authorList>
    </citation>
    <scope>NUCLEOTIDE SEQUENCE [LARGE SCALE GENOMIC DNA]</scope>
    <source>
        <strain evidence="1 5">M2</strain>
    </source>
</reference>
<dbReference type="Proteomes" id="UP000244870">
    <property type="component" value="Chromosome"/>
</dbReference>
<dbReference type="SUPFAM" id="SSF54593">
    <property type="entry name" value="Glyoxalase/Bleomycin resistance protein/Dihydroxybiphenyl dioxygenase"/>
    <property type="match status" value="1"/>
</dbReference>
<evidence type="ECO:0000313" key="2">
    <source>
        <dbReference type="EMBL" id="KIU23032.1"/>
    </source>
</evidence>
<dbReference type="RefSeq" id="WP_043941525.1">
    <property type="nucleotide sequence ID" value="NZ_CP020928.1"/>
</dbReference>
<dbReference type="EMBL" id="CP020928">
    <property type="protein sequence ID" value="AWF96152.1"/>
    <property type="molecule type" value="Genomic_DNA"/>
</dbReference>
<dbReference type="Proteomes" id="UP000032289">
    <property type="component" value="Unassembled WGS sequence"/>
</dbReference>
<dbReference type="PATRIC" id="fig|137591.24.peg.1603"/>
<evidence type="ECO:0000313" key="4">
    <source>
        <dbReference type="Proteomes" id="UP000032289"/>
    </source>
</evidence>
<organism evidence="2 4">
    <name type="scientific">Weissella cibaria</name>
    <dbReference type="NCBI Taxonomy" id="137591"/>
    <lineage>
        <taxon>Bacteria</taxon>
        <taxon>Bacillati</taxon>
        <taxon>Bacillota</taxon>
        <taxon>Bacilli</taxon>
        <taxon>Lactobacillales</taxon>
        <taxon>Lactobacillaceae</taxon>
        <taxon>Weissella</taxon>
    </lineage>
</organism>
<gene>
    <name evidence="2" type="ORF">ab3b_01639</name>
    <name evidence="1" type="ORF">B6254_1770</name>
    <name evidence="3" type="ORF">FO435_08270</name>
</gene>
<accession>A0A0D1LX07</accession>
<dbReference type="AlphaFoldDB" id="A0A0D1LX07"/>
<reference evidence="3 6" key="3">
    <citation type="submission" date="2019-07" db="EMBL/GenBank/DDBJ databases">
        <title>Genome sequence of Weissella cibaria GK1.</title>
        <authorList>
            <person name="Choi H.-J."/>
        </authorList>
    </citation>
    <scope>NUCLEOTIDE SEQUENCE [LARGE SCALE GENOMIC DNA]</scope>
    <source>
        <strain evidence="3 6">GK1</strain>
    </source>
</reference>
<evidence type="ECO:0000313" key="6">
    <source>
        <dbReference type="Proteomes" id="UP000320012"/>
    </source>
</evidence>
<reference evidence="2 4" key="1">
    <citation type="journal article" date="2015" name="Microbiology (Mosc.)">
        <title>Genomics of the Weissella cibaria species with an examination of its metabolic traits.</title>
        <authorList>
            <person name="Lynch K.M."/>
            <person name="Lucid A."/>
            <person name="Arendt E.K."/>
            <person name="Sleator R.D."/>
            <person name="Lucey B."/>
            <person name="Coffey A."/>
        </authorList>
    </citation>
    <scope>NUCLEOTIDE SEQUENCE [LARGE SCALE GENOMIC DNA]</scope>
    <source>
        <strain evidence="2 4">AB3b</strain>
    </source>
</reference>
<evidence type="ECO:0000313" key="5">
    <source>
        <dbReference type="Proteomes" id="UP000244870"/>
    </source>
</evidence>
<evidence type="ECO:0000313" key="3">
    <source>
        <dbReference type="EMBL" id="TVV27878.1"/>
    </source>
</evidence>
<protein>
    <submittedName>
        <fullName evidence="3">Lactoylglutathione lyase</fullName>
    </submittedName>
</protein>
<dbReference type="EMBL" id="JWHT01000037">
    <property type="protein sequence ID" value="KIU23032.1"/>
    <property type="molecule type" value="Genomic_DNA"/>
</dbReference>
<proteinExistence type="predicted"/>
<keyword evidence="3" id="KW-0456">Lyase</keyword>
<evidence type="ECO:0000313" key="1">
    <source>
        <dbReference type="EMBL" id="AWF96152.1"/>
    </source>
</evidence>
<dbReference type="InterPro" id="IPR029068">
    <property type="entry name" value="Glyas_Bleomycin-R_OHBP_Dase"/>
</dbReference>
<sequence>MRVRKFAPLRIPTTNVARAVRFYREVFDLPTEFGENESRHLYFDQQSIVFEEDPEADPIVVQVTVRDHKETVENHFINYYVTQAKPATESEDGRHIIFHLDDFEGNHIEVIANK</sequence>